<dbReference type="AlphaFoldDB" id="A0A953HP53"/>
<gene>
    <name evidence="2" type="ORF">KUV50_11100</name>
</gene>
<dbReference type="Proteomes" id="UP000753961">
    <property type="component" value="Unassembled WGS sequence"/>
</dbReference>
<evidence type="ECO:0000259" key="1">
    <source>
        <dbReference type="Pfam" id="PF00149"/>
    </source>
</evidence>
<dbReference type="InterPro" id="IPR042283">
    <property type="entry name" value="GpdQ_catalytic"/>
</dbReference>
<dbReference type="InterPro" id="IPR029052">
    <property type="entry name" value="Metallo-depent_PP-like"/>
</dbReference>
<organism evidence="2 3">
    <name type="scientific">Membranihabitans marinus</name>
    <dbReference type="NCBI Taxonomy" id="1227546"/>
    <lineage>
        <taxon>Bacteria</taxon>
        <taxon>Pseudomonadati</taxon>
        <taxon>Bacteroidota</taxon>
        <taxon>Saprospiria</taxon>
        <taxon>Saprospirales</taxon>
        <taxon>Saprospiraceae</taxon>
        <taxon>Membranihabitans</taxon>
    </lineage>
</organism>
<accession>A0A953HP53</accession>
<dbReference type="RefSeq" id="WP_222580216.1">
    <property type="nucleotide sequence ID" value="NZ_JAHVHU010000009.1"/>
</dbReference>
<protein>
    <submittedName>
        <fullName evidence="2">Metallophosphoesterase</fullName>
    </submittedName>
</protein>
<reference evidence="2" key="1">
    <citation type="submission" date="2021-06" db="EMBL/GenBank/DDBJ databases">
        <title>44 bacteria genomes isolated from Dapeng, Shenzhen.</title>
        <authorList>
            <person name="Zheng W."/>
            <person name="Yu S."/>
            <person name="Huang Y."/>
        </authorList>
    </citation>
    <scope>NUCLEOTIDE SEQUENCE</scope>
    <source>
        <strain evidence="2">DP5N28-2</strain>
    </source>
</reference>
<comment type="caution">
    <text evidence="2">The sequence shown here is derived from an EMBL/GenBank/DDBJ whole genome shotgun (WGS) entry which is preliminary data.</text>
</comment>
<sequence>MNRKEFLYTSSTLIGGLSLGRIPFPAFRQSIRIGLITDLHYAERDTPEGSTRFYRESLKKLSECITVMNREKVDFLIQLGDFKDQDDPPEETETLAYLRTMANELSHFNGPIYHVLGNHDHDSISKQQFLDGVTISGFNHPKSYYSFDKNGFHFIVLDANYTATGEAYDHGNFDWKDANIPQDQLEWLRKDLKRTRKPTIVFVHQRLDEKDGNANYCVRNASAVREILEKAENVTLVLQGHYHPGDMSTINGIVYYTLKAAVEGSGLENNSFAILEIDKKLEMNVIGYHKTESRLLRS</sequence>
<feature type="domain" description="Calcineurin-like phosphoesterase" evidence="1">
    <location>
        <begin position="31"/>
        <end position="244"/>
    </location>
</feature>
<dbReference type="PANTHER" id="PTHR16509">
    <property type="match status" value="1"/>
</dbReference>
<dbReference type="EMBL" id="JAHVHU010000009">
    <property type="protein sequence ID" value="MBY5958684.1"/>
    <property type="molecule type" value="Genomic_DNA"/>
</dbReference>
<dbReference type="Pfam" id="PF00149">
    <property type="entry name" value="Metallophos"/>
    <property type="match status" value="1"/>
</dbReference>
<dbReference type="Gene3D" id="3.60.21.10">
    <property type="match status" value="1"/>
</dbReference>
<dbReference type="GO" id="GO:0016787">
    <property type="term" value="F:hydrolase activity"/>
    <property type="evidence" value="ECO:0007669"/>
    <property type="project" value="InterPro"/>
</dbReference>
<keyword evidence="3" id="KW-1185">Reference proteome</keyword>
<evidence type="ECO:0000313" key="2">
    <source>
        <dbReference type="EMBL" id="MBY5958684.1"/>
    </source>
</evidence>
<proteinExistence type="predicted"/>
<name>A0A953HP53_9BACT</name>
<evidence type="ECO:0000313" key="3">
    <source>
        <dbReference type="Proteomes" id="UP000753961"/>
    </source>
</evidence>
<dbReference type="SUPFAM" id="SSF56300">
    <property type="entry name" value="Metallo-dependent phosphatases"/>
    <property type="match status" value="1"/>
</dbReference>
<dbReference type="PANTHER" id="PTHR16509:SF1">
    <property type="entry name" value="MANGANESE-DEPENDENT ADP-RIBOSE_CDP-ALCOHOL DIPHOSPHATASE"/>
    <property type="match status" value="1"/>
</dbReference>
<dbReference type="Gene3D" id="3.60.21.40">
    <property type="entry name" value="GpdQ, catalytic alpha/beta sandwich domain"/>
    <property type="match status" value="1"/>
</dbReference>
<dbReference type="InterPro" id="IPR004843">
    <property type="entry name" value="Calcineurin-like_PHP"/>
</dbReference>